<feature type="domain" description="Rhodopsin" evidence="7">
    <location>
        <begin position="23"/>
        <end position="239"/>
    </location>
</feature>
<dbReference type="GO" id="GO:0016020">
    <property type="term" value="C:membrane"/>
    <property type="evidence" value="ECO:0007669"/>
    <property type="project" value="UniProtKB-SubCell"/>
</dbReference>
<comment type="similarity">
    <text evidence="5">Belongs to the SAT4 family.</text>
</comment>
<dbReference type="PANTHER" id="PTHR33048">
    <property type="entry name" value="PTH11-LIKE INTEGRAL MEMBRANE PROTEIN (AFU_ORTHOLOGUE AFUA_5G11245)"/>
    <property type="match status" value="1"/>
</dbReference>
<evidence type="ECO:0000313" key="8">
    <source>
        <dbReference type="EMBL" id="RWA08761.1"/>
    </source>
</evidence>
<evidence type="ECO:0000256" key="5">
    <source>
        <dbReference type="ARBA" id="ARBA00038359"/>
    </source>
</evidence>
<dbReference type="Proteomes" id="UP000286045">
    <property type="component" value="Unassembled WGS sequence"/>
</dbReference>
<keyword evidence="2 6" id="KW-0812">Transmembrane</keyword>
<dbReference type="AlphaFoldDB" id="A0A439D3B1"/>
<accession>A0A439D3B1</accession>
<evidence type="ECO:0000256" key="4">
    <source>
        <dbReference type="ARBA" id="ARBA00023136"/>
    </source>
</evidence>
<dbReference type="EMBL" id="RYZI01000185">
    <property type="protein sequence ID" value="RWA08761.1"/>
    <property type="molecule type" value="Genomic_DNA"/>
</dbReference>
<organism evidence="8 9">
    <name type="scientific">Xylaria grammica</name>
    <dbReference type="NCBI Taxonomy" id="363999"/>
    <lineage>
        <taxon>Eukaryota</taxon>
        <taxon>Fungi</taxon>
        <taxon>Dikarya</taxon>
        <taxon>Ascomycota</taxon>
        <taxon>Pezizomycotina</taxon>
        <taxon>Sordariomycetes</taxon>
        <taxon>Xylariomycetidae</taxon>
        <taxon>Xylariales</taxon>
        <taxon>Xylariaceae</taxon>
        <taxon>Xylaria</taxon>
    </lineage>
</organism>
<evidence type="ECO:0000259" key="7">
    <source>
        <dbReference type="Pfam" id="PF20684"/>
    </source>
</evidence>
<dbReference type="PANTHER" id="PTHR33048:SF42">
    <property type="entry name" value="INTEGRAL MEMBRANE PROTEIN"/>
    <property type="match status" value="1"/>
</dbReference>
<evidence type="ECO:0000256" key="6">
    <source>
        <dbReference type="SAM" id="Phobius"/>
    </source>
</evidence>
<evidence type="ECO:0000313" key="9">
    <source>
        <dbReference type="Proteomes" id="UP000286045"/>
    </source>
</evidence>
<keyword evidence="3 6" id="KW-1133">Transmembrane helix</keyword>
<dbReference type="Pfam" id="PF20684">
    <property type="entry name" value="Fung_rhodopsin"/>
    <property type="match status" value="1"/>
</dbReference>
<comment type="caution">
    <text evidence="8">The sequence shown here is derived from an EMBL/GenBank/DDBJ whole genome shotgun (WGS) entry which is preliminary data.</text>
</comment>
<evidence type="ECO:0000256" key="3">
    <source>
        <dbReference type="ARBA" id="ARBA00022989"/>
    </source>
</evidence>
<feature type="transmembrane region" description="Helical" evidence="6">
    <location>
        <begin position="144"/>
        <end position="166"/>
    </location>
</feature>
<feature type="transmembrane region" description="Helical" evidence="6">
    <location>
        <begin position="97"/>
        <end position="124"/>
    </location>
</feature>
<reference evidence="8 9" key="1">
    <citation type="submission" date="2018-12" db="EMBL/GenBank/DDBJ databases">
        <title>Draft genome sequence of Xylaria grammica IHI A82.</title>
        <authorList>
            <person name="Buettner E."/>
            <person name="Kellner H."/>
        </authorList>
    </citation>
    <scope>NUCLEOTIDE SEQUENCE [LARGE SCALE GENOMIC DNA]</scope>
    <source>
        <strain evidence="8 9">IHI A82</strain>
    </source>
</reference>
<keyword evidence="9" id="KW-1185">Reference proteome</keyword>
<dbReference type="InterPro" id="IPR052337">
    <property type="entry name" value="SAT4-like"/>
</dbReference>
<name>A0A439D3B1_9PEZI</name>
<proteinExistence type="inferred from homology"/>
<evidence type="ECO:0000256" key="2">
    <source>
        <dbReference type="ARBA" id="ARBA00022692"/>
    </source>
</evidence>
<protein>
    <recommendedName>
        <fullName evidence="7">Rhodopsin domain-containing protein</fullName>
    </recommendedName>
</protein>
<feature type="transmembrane region" description="Helical" evidence="6">
    <location>
        <begin position="14"/>
        <end position="34"/>
    </location>
</feature>
<gene>
    <name evidence="8" type="ORF">EKO27_g6337</name>
</gene>
<sequence length="347" mass="38101">MAATDTHAPLIEGFVWGITGLCILFDVIVNASLVQKIVMLGYGNHVVDILEANPVNFKEILIYLQVISGLVRLSTNVARVSFAATLLQLSNKKERRFVWFAITTLLAVTTPAIIFPFVSCRPYARIFDPSVPGTCINGRVSIDYFIFEGAYTAFIDFALVALPWRILSKLQLRRVEKLGASLAMSLGVLSGVVTLVKASYTTRITDMDWTYSSIDLTMWNIVEPASVIIAASVPNLRVFALKNSKNLKESLKFGSGTRLGSRGKSRKADDIYLDNVQSTIKAISAGTDKRRGEGKAWITSREAVDDDSAKSILHEAMELPASGIVQTSTFTIEYPEETHTAPNRKSG</sequence>
<dbReference type="InterPro" id="IPR049326">
    <property type="entry name" value="Rhodopsin_dom_fungi"/>
</dbReference>
<feature type="transmembrane region" description="Helical" evidence="6">
    <location>
        <begin position="178"/>
        <end position="198"/>
    </location>
</feature>
<feature type="transmembrane region" description="Helical" evidence="6">
    <location>
        <begin position="218"/>
        <end position="240"/>
    </location>
</feature>
<evidence type="ECO:0000256" key="1">
    <source>
        <dbReference type="ARBA" id="ARBA00004141"/>
    </source>
</evidence>
<keyword evidence="4 6" id="KW-0472">Membrane</keyword>
<comment type="subcellular location">
    <subcellularLocation>
        <location evidence="1">Membrane</location>
        <topology evidence="1">Multi-pass membrane protein</topology>
    </subcellularLocation>
</comment>